<dbReference type="GO" id="GO:0005524">
    <property type="term" value="F:ATP binding"/>
    <property type="evidence" value="ECO:0007669"/>
    <property type="project" value="UniProtKB-UniRule"/>
</dbReference>
<accession>A0A2M8LA54</accession>
<dbReference type="Pfam" id="PF13393">
    <property type="entry name" value="tRNA-synt_His"/>
    <property type="match status" value="1"/>
</dbReference>
<evidence type="ECO:0000256" key="5">
    <source>
        <dbReference type="HAMAP-Rule" id="MF_00127"/>
    </source>
</evidence>
<sequence length="433" mass="49185">MTPQQKNIQTPKGTRDILPQDYAFYQNIFDKAEEICSYYGFKPIQTPHLEKIELFTSTVGAATDIVEKEMYTLKTSGGDDLALRPEGTASVVRAYLEHGMQTLPQPVMLWYKGSFFRHENPQRGRFREFQQFGIEILGEAKPIGEAIIIRILTLIIDELGAGPAMVQINSIGDKECRGEYRKKLIAYYRKNEKALCDNCKKRLKTNPLRLLDCKNPWCAEIKKDAPQTLDYLCGECKSHLKEILEFLDTNEISYTLNPHLVRGLDYYSRTVFEIFIEDKNEDGEEMTPIAVAAGGRYDYLARILGKRDVPAAGAAIGVDRLALSMQEKKVAPKLKRVPKVFLIQLSQAAKQKSLKVIEMFRKASIYIAQTVNKDNLSSQLNLASKMNIPYVLILGQKECLENTIIVRDMNTGSQESVPFEQVVDVIKKKKIKK</sequence>
<comment type="subunit">
    <text evidence="5">Homodimer.</text>
</comment>
<comment type="subcellular location">
    <subcellularLocation>
        <location evidence="5">Cytoplasm</location>
    </subcellularLocation>
</comment>
<proteinExistence type="inferred from homology"/>
<comment type="catalytic activity">
    <reaction evidence="4 5">
        <text>tRNA(His) + L-histidine + ATP = L-histidyl-tRNA(His) + AMP + diphosphate + H(+)</text>
        <dbReference type="Rhea" id="RHEA:17313"/>
        <dbReference type="Rhea" id="RHEA-COMP:9665"/>
        <dbReference type="Rhea" id="RHEA-COMP:9689"/>
        <dbReference type="ChEBI" id="CHEBI:15378"/>
        <dbReference type="ChEBI" id="CHEBI:30616"/>
        <dbReference type="ChEBI" id="CHEBI:33019"/>
        <dbReference type="ChEBI" id="CHEBI:57595"/>
        <dbReference type="ChEBI" id="CHEBI:78442"/>
        <dbReference type="ChEBI" id="CHEBI:78527"/>
        <dbReference type="ChEBI" id="CHEBI:456215"/>
        <dbReference type="EC" id="6.1.1.21"/>
    </reaction>
</comment>
<dbReference type="PANTHER" id="PTHR43707:SF1">
    <property type="entry name" value="HISTIDINE--TRNA LIGASE, MITOCHONDRIAL-RELATED"/>
    <property type="match status" value="1"/>
</dbReference>
<dbReference type="PROSITE" id="PS50862">
    <property type="entry name" value="AA_TRNA_LIGASE_II"/>
    <property type="match status" value="1"/>
</dbReference>
<dbReference type="SUPFAM" id="SSF55681">
    <property type="entry name" value="Class II aaRS and biotin synthetases"/>
    <property type="match status" value="1"/>
</dbReference>
<feature type="binding site" evidence="6">
    <location>
        <position position="131"/>
    </location>
    <ligand>
        <name>L-histidine</name>
        <dbReference type="ChEBI" id="CHEBI:57595"/>
    </ligand>
</feature>
<dbReference type="HAMAP" id="MF_00127">
    <property type="entry name" value="His_tRNA_synth"/>
    <property type="match status" value="1"/>
</dbReference>
<dbReference type="Gene3D" id="3.40.50.800">
    <property type="entry name" value="Anticodon-binding domain"/>
    <property type="match status" value="1"/>
</dbReference>
<gene>
    <name evidence="5" type="primary">hisS</name>
    <name evidence="8" type="ORF">COV02_02495</name>
</gene>
<dbReference type="InterPro" id="IPR015807">
    <property type="entry name" value="His-tRNA-ligase"/>
</dbReference>
<dbReference type="InterPro" id="IPR004516">
    <property type="entry name" value="HisRS/HisZ"/>
</dbReference>
<feature type="binding site" evidence="6">
    <location>
        <position position="262"/>
    </location>
    <ligand>
        <name>L-histidine</name>
        <dbReference type="ChEBI" id="CHEBI:57595"/>
    </ligand>
</feature>
<evidence type="ECO:0000313" key="8">
    <source>
        <dbReference type="EMBL" id="PJE73471.1"/>
    </source>
</evidence>
<feature type="binding site" evidence="6">
    <location>
        <begin position="266"/>
        <end position="267"/>
    </location>
    <ligand>
        <name>L-histidine</name>
        <dbReference type="ChEBI" id="CHEBI:57595"/>
    </ligand>
</feature>
<evidence type="ECO:0000259" key="7">
    <source>
        <dbReference type="PROSITE" id="PS50862"/>
    </source>
</evidence>
<dbReference type="InterPro" id="IPR045864">
    <property type="entry name" value="aa-tRNA-synth_II/BPL/LPL"/>
</dbReference>
<dbReference type="PANTHER" id="PTHR43707">
    <property type="entry name" value="HISTIDYL-TRNA SYNTHETASE"/>
    <property type="match status" value="1"/>
</dbReference>
<name>A0A2M8LA54_9BACT</name>
<dbReference type="InterPro" id="IPR036621">
    <property type="entry name" value="Anticodon-bd_dom_sf"/>
</dbReference>
<dbReference type="Gene3D" id="3.30.930.10">
    <property type="entry name" value="Bira Bifunctional Protein, Domain 2"/>
    <property type="match status" value="1"/>
</dbReference>
<keyword evidence="5" id="KW-0648">Protein biosynthesis</keyword>
<organism evidence="8 9">
    <name type="scientific">Candidatus Terrybacteria bacterium CG10_big_fil_rev_8_21_14_0_10_41_10</name>
    <dbReference type="NCBI Taxonomy" id="1975026"/>
    <lineage>
        <taxon>Bacteria</taxon>
        <taxon>Candidatus Terryibacteriota</taxon>
    </lineage>
</organism>
<comment type="caution">
    <text evidence="8">The sequence shown here is derived from an EMBL/GenBank/DDBJ whole genome shotgun (WGS) entry which is preliminary data.</text>
</comment>
<keyword evidence="3 5" id="KW-0030">Aminoacyl-tRNA synthetase</keyword>
<dbReference type="InterPro" id="IPR006195">
    <property type="entry name" value="aa-tRNA-synth_II"/>
</dbReference>
<dbReference type="NCBIfam" id="TIGR00442">
    <property type="entry name" value="hisS"/>
    <property type="match status" value="1"/>
</dbReference>
<evidence type="ECO:0000256" key="6">
    <source>
        <dbReference type="PIRSR" id="PIRSR001549-1"/>
    </source>
</evidence>
<evidence type="ECO:0000256" key="1">
    <source>
        <dbReference type="ARBA" id="ARBA00008226"/>
    </source>
</evidence>
<evidence type="ECO:0000313" key="9">
    <source>
        <dbReference type="Proteomes" id="UP000230959"/>
    </source>
</evidence>
<dbReference type="GO" id="GO:0006427">
    <property type="term" value="P:histidyl-tRNA aminoacylation"/>
    <property type="evidence" value="ECO:0007669"/>
    <property type="project" value="UniProtKB-UniRule"/>
</dbReference>
<dbReference type="GO" id="GO:0004821">
    <property type="term" value="F:histidine-tRNA ligase activity"/>
    <property type="evidence" value="ECO:0007669"/>
    <property type="project" value="UniProtKB-UniRule"/>
</dbReference>
<feature type="domain" description="Aminoacyl-transfer RNA synthetases class-II family profile" evidence="7">
    <location>
        <begin position="1"/>
        <end position="338"/>
    </location>
</feature>
<evidence type="ECO:0000256" key="2">
    <source>
        <dbReference type="ARBA" id="ARBA00022741"/>
    </source>
</evidence>
<dbReference type="InterPro" id="IPR004154">
    <property type="entry name" value="Anticodon-bd"/>
</dbReference>
<dbReference type="EMBL" id="PFER01000036">
    <property type="protein sequence ID" value="PJE73471.1"/>
    <property type="molecule type" value="Genomic_DNA"/>
</dbReference>
<dbReference type="CDD" id="cd00773">
    <property type="entry name" value="HisRS-like_core"/>
    <property type="match status" value="1"/>
</dbReference>
<dbReference type="Pfam" id="PF03129">
    <property type="entry name" value="HGTP_anticodon"/>
    <property type="match status" value="1"/>
</dbReference>
<keyword evidence="2 5" id="KW-0547">Nucleotide-binding</keyword>
<dbReference type="InterPro" id="IPR041715">
    <property type="entry name" value="HisRS-like_core"/>
</dbReference>
<keyword evidence="5" id="KW-0963">Cytoplasm</keyword>
<evidence type="ECO:0000256" key="4">
    <source>
        <dbReference type="ARBA" id="ARBA00047639"/>
    </source>
</evidence>
<dbReference type="AlphaFoldDB" id="A0A2M8LA54"/>
<feature type="binding site" evidence="6">
    <location>
        <begin position="86"/>
        <end position="88"/>
    </location>
    <ligand>
        <name>L-histidine</name>
        <dbReference type="ChEBI" id="CHEBI:57595"/>
    </ligand>
</feature>
<dbReference type="SUPFAM" id="SSF52954">
    <property type="entry name" value="Class II aaRS ABD-related"/>
    <property type="match status" value="1"/>
</dbReference>
<keyword evidence="5" id="KW-0067">ATP-binding</keyword>
<dbReference type="Proteomes" id="UP000230959">
    <property type="component" value="Unassembled WGS sequence"/>
</dbReference>
<protein>
    <recommendedName>
        <fullName evidence="5">Histidine--tRNA ligase</fullName>
        <ecNumber evidence="5">6.1.1.21</ecNumber>
    </recommendedName>
    <alternativeName>
        <fullName evidence="5">Histidyl-tRNA synthetase</fullName>
        <shortName evidence="5">HisRS</shortName>
    </alternativeName>
</protein>
<reference evidence="9" key="1">
    <citation type="submission" date="2017-09" db="EMBL/GenBank/DDBJ databases">
        <title>Depth-based differentiation of microbial function through sediment-hosted aquifers and enrichment of novel symbionts in the deep terrestrial subsurface.</title>
        <authorList>
            <person name="Probst A.J."/>
            <person name="Ladd B."/>
            <person name="Jarett J.K."/>
            <person name="Geller-Mcgrath D.E."/>
            <person name="Sieber C.M.K."/>
            <person name="Emerson J.B."/>
            <person name="Anantharaman K."/>
            <person name="Thomas B.C."/>
            <person name="Malmstrom R."/>
            <person name="Stieglmeier M."/>
            <person name="Klingl A."/>
            <person name="Woyke T."/>
            <person name="Ryan C.M."/>
            <person name="Banfield J.F."/>
        </authorList>
    </citation>
    <scope>NUCLEOTIDE SEQUENCE [LARGE SCALE GENOMIC DNA]</scope>
</reference>
<dbReference type="PIRSF" id="PIRSF001549">
    <property type="entry name" value="His-tRNA_synth"/>
    <property type="match status" value="1"/>
</dbReference>
<feature type="binding site" evidence="6">
    <location>
        <position position="117"/>
    </location>
    <ligand>
        <name>L-histidine</name>
        <dbReference type="ChEBI" id="CHEBI:57595"/>
    </ligand>
</feature>
<dbReference type="GO" id="GO:0005737">
    <property type="term" value="C:cytoplasm"/>
    <property type="evidence" value="ECO:0007669"/>
    <property type="project" value="UniProtKB-SubCell"/>
</dbReference>
<comment type="similarity">
    <text evidence="1 5">Belongs to the class-II aminoacyl-tRNA synthetase family.</text>
</comment>
<dbReference type="EC" id="6.1.1.21" evidence="5"/>
<evidence type="ECO:0000256" key="3">
    <source>
        <dbReference type="ARBA" id="ARBA00023146"/>
    </source>
</evidence>
<feature type="binding site" evidence="6">
    <location>
        <position position="135"/>
    </location>
    <ligand>
        <name>L-histidine</name>
        <dbReference type="ChEBI" id="CHEBI:57595"/>
    </ligand>
</feature>
<keyword evidence="5 8" id="KW-0436">Ligase</keyword>